<dbReference type="Pfam" id="PF02485">
    <property type="entry name" value="Branch"/>
    <property type="match status" value="1"/>
</dbReference>
<dbReference type="InterPro" id="IPR043538">
    <property type="entry name" value="XYLT"/>
</dbReference>
<keyword evidence="13" id="KW-0325">Glycoprotein</keyword>
<evidence type="ECO:0000256" key="11">
    <source>
        <dbReference type="ARBA" id="ARBA00023136"/>
    </source>
</evidence>
<keyword evidence="6" id="KW-0479">Metal-binding</keyword>
<evidence type="ECO:0000256" key="12">
    <source>
        <dbReference type="ARBA" id="ARBA00023157"/>
    </source>
</evidence>
<evidence type="ECO:0000256" key="13">
    <source>
        <dbReference type="ARBA" id="ARBA00023180"/>
    </source>
</evidence>
<keyword evidence="7" id="KW-0256">Endoplasmic reticulum</keyword>
<evidence type="ECO:0000256" key="7">
    <source>
        <dbReference type="ARBA" id="ARBA00022824"/>
    </source>
</evidence>
<dbReference type="PANTHER" id="PTHR46025:SF3">
    <property type="entry name" value="XYLOSYLTRANSFERASE OXT"/>
    <property type="match status" value="1"/>
</dbReference>
<evidence type="ECO:0000313" key="15">
    <source>
        <dbReference type="EMBL" id="RTE67156.1"/>
    </source>
</evidence>
<keyword evidence="4 15" id="KW-0808">Transferase</keyword>
<dbReference type="GO" id="GO:0050650">
    <property type="term" value="P:chondroitin sulfate proteoglycan biosynthetic process"/>
    <property type="evidence" value="ECO:0007669"/>
    <property type="project" value="TreeGrafter"/>
</dbReference>
<keyword evidence="10" id="KW-0333">Golgi apparatus</keyword>
<evidence type="ECO:0000256" key="3">
    <source>
        <dbReference type="ARBA" id="ARBA00022676"/>
    </source>
</evidence>
<keyword evidence="16" id="KW-1185">Reference proteome</keyword>
<keyword evidence="8" id="KW-0735">Signal-anchor</keyword>
<proteinExistence type="predicted"/>
<keyword evidence="5" id="KW-0812">Transmembrane</keyword>
<reference evidence="15 16" key="1">
    <citation type="submission" date="2018-11" db="EMBL/GenBank/DDBJ databases">
        <title>The draft genome sequence of Amphritea opalescens ANRC-JH13T.</title>
        <authorList>
            <person name="Fang Z."/>
            <person name="Zhang Y."/>
            <person name="Han X."/>
        </authorList>
    </citation>
    <scope>NUCLEOTIDE SEQUENCE [LARGE SCALE GENOMIC DNA]</scope>
    <source>
        <strain evidence="15 16">ANRC-JH13</strain>
    </source>
</reference>
<comment type="caution">
    <text evidence="15">The sequence shown here is derived from an EMBL/GenBank/DDBJ whole genome shotgun (WGS) entry which is preliminary data.</text>
</comment>
<keyword evidence="11" id="KW-0472">Membrane</keyword>
<sequence length="287" mass="33978">MKYNHQHAYLIMAHQHQDLLIKLLLSLDDPRNDIYIHIDTKSDINTEIITKKIKHSKCYFIDRTSVNWGGASQIKTELSLLEQATTKKNYVYYHLISGVCIPIKTQEKIHEFFMKKNGLQFVSFDPVANENKLFIDRVKYYHFFQDLFGRTNNRLIKKLKKLSLSIQKTLKIDRTKNHNEIYSKGDSWFSITNSFACHLVANKEKILRSYRFTYCADEIFLHTELIKNLDKFKIAEKNYRLIDWKRGGPYTFKIEDLSLICDSDSLFARKFNPDIDNEIIESLFNIN</sequence>
<dbReference type="InterPro" id="IPR003406">
    <property type="entry name" value="Glyco_trans_14"/>
</dbReference>
<accession>A0A430KUL3</accession>
<organism evidence="15 16">
    <name type="scientific">Amphritea opalescens</name>
    <dbReference type="NCBI Taxonomy" id="2490544"/>
    <lineage>
        <taxon>Bacteria</taxon>
        <taxon>Pseudomonadati</taxon>
        <taxon>Pseudomonadota</taxon>
        <taxon>Gammaproteobacteria</taxon>
        <taxon>Oceanospirillales</taxon>
        <taxon>Oceanospirillaceae</taxon>
        <taxon>Amphritea</taxon>
    </lineage>
</organism>
<evidence type="ECO:0000256" key="4">
    <source>
        <dbReference type="ARBA" id="ARBA00022679"/>
    </source>
</evidence>
<keyword evidence="12" id="KW-1015">Disulfide bond</keyword>
<dbReference type="RefSeq" id="WP_126157124.1">
    <property type="nucleotide sequence ID" value="NZ_RQXW01000002.1"/>
</dbReference>
<gene>
    <name evidence="15" type="ORF">EH243_02830</name>
</gene>
<evidence type="ECO:0000256" key="8">
    <source>
        <dbReference type="ARBA" id="ARBA00022968"/>
    </source>
</evidence>
<keyword evidence="3" id="KW-0328">Glycosyltransferase</keyword>
<evidence type="ECO:0000256" key="2">
    <source>
        <dbReference type="ARBA" id="ARBA00004648"/>
    </source>
</evidence>
<dbReference type="Proteomes" id="UP000283087">
    <property type="component" value="Unassembled WGS sequence"/>
</dbReference>
<keyword evidence="9" id="KW-1133">Transmembrane helix</keyword>
<dbReference type="EMBL" id="RQXW01000002">
    <property type="protein sequence ID" value="RTE67156.1"/>
    <property type="molecule type" value="Genomic_DNA"/>
</dbReference>
<protein>
    <recommendedName>
        <fullName evidence="14">Peptide O-xylosyltransferase</fullName>
    </recommendedName>
</protein>
<evidence type="ECO:0000256" key="9">
    <source>
        <dbReference type="ARBA" id="ARBA00022989"/>
    </source>
</evidence>
<comment type="subcellular location">
    <subcellularLocation>
        <location evidence="2">Endoplasmic reticulum membrane</location>
        <topology evidence="2">Single-pass type II membrane protein</topology>
    </subcellularLocation>
    <subcellularLocation>
        <location evidence="1">Golgi apparatus membrane</location>
        <topology evidence="1">Single-pass type II membrane protein</topology>
    </subcellularLocation>
</comment>
<evidence type="ECO:0000256" key="5">
    <source>
        <dbReference type="ARBA" id="ARBA00022692"/>
    </source>
</evidence>
<evidence type="ECO:0000256" key="10">
    <source>
        <dbReference type="ARBA" id="ARBA00023034"/>
    </source>
</evidence>
<dbReference type="GO" id="GO:0015012">
    <property type="term" value="P:heparan sulfate proteoglycan biosynthetic process"/>
    <property type="evidence" value="ECO:0007669"/>
    <property type="project" value="TreeGrafter"/>
</dbReference>
<dbReference type="AlphaFoldDB" id="A0A430KUL3"/>
<dbReference type="OrthoDB" id="7943907at2"/>
<dbReference type="GO" id="GO:0046872">
    <property type="term" value="F:metal ion binding"/>
    <property type="evidence" value="ECO:0007669"/>
    <property type="project" value="UniProtKB-KW"/>
</dbReference>
<dbReference type="GO" id="GO:0016020">
    <property type="term" value="C:membrane"/>
    <property type="evidence" value="ECO:0007669"/>
    <property type="project" value="InterPro"/>
</dbReference>
<dbReference type="GO" id="GO:0030158">
    <property type="term" value="F:protein xylosyltransferase activity"/>
    <property type="evidence" value="ECO:0007669"/>
    <property type="project" value="InterPro"/>
</dbReference>
<dbReference type="PANTHER" id="PTHR46025">
    <property type="entry name" value="XYLOSYLTRANSFERASE OXT"/>
    <property type="match status" value="1"/>
</dbReference>
<evidence type="ECO:0000256" key="1">
    <source>
        <dbReference type="ARBA" id="ARBA00004323"/>
    </source>
</evidence>
<evidence type="ECO:0000313" key="16">
    <source>
        <dbReference type="Proteomes" id="UP000283087"/>
    </source>
</evidence>
<evidence type="ECO:0000256" key="6">
    <source>
        <dbReference type="ARBA" id="ARBA00022723"/>
    </source>
</evidence>
<name>A0A430KUL3_9GAMM</name>
<evidence type="ECO:0000256" key="14">
    <source>
        <dbReference type="ARBA" id="ARBA00042865"/>
    </source>
</evidence>